<dbReference type="Proteomes" id="UP000683000">
    <property type="component" value="Unassembled WGS sequence"/>
</dbReference>
<sequence length="132" mass="14002">MNRHHPYGGGAYDGGHRRGGPPGGPGPERSFNHRGGTPRGRGFGRGRGSFHGGYDSSPSSSYDQNQHQADVSPYNSYDAGSQDHFYQNGSGSYAGATPSNQYATQSTSDGYTQGYGNVEGALEIETEHTVQI</sequence>
<name>A0A8I2YZ19_9AGAM</name>
<evidence type="ECO:0000256" key="1">
    <source>
        <dbReference type="SAM" id="MobiDB-lite"/>
    </source>
</evidence>
<dbReference type="OrthoDB" id="439808at2759"/>
<comment type="caution">
    <text evidence="2">The sequence shown here is derived from an EMBL/GenBank/DDBJ whole genome shotgun (WGS) entry which is preliminary data.</text>
</comment>
<feature type="region of interest" description="Disordered" evidence="1">
    <location>
        <begin position="1"/>
        <end position="111"/>
    </location>
</feature>
<feature type="compositionally biased region" description="Low complexity" evidence="1">
    <location>
        <begin position="52"/>
        <end position="61"/>
    </location>
</feature>
<organism evidence="2 3">
    <name type="scientific">Boletus reticuloceps</name>
    <dbReference type="NCBI Taxonomy" id="495285"/>
    <lineage>
        <taxon>Eukaryota</taxon>
        <taxon>Fungi</taxon>
        <taxon>Dikarya</taxon>
        <taxon>Basidiomycota</taxon>
        <taxon>Agaricomycotina</taxon>
        <taxon>Agaricomycetes</taxon>
        <taxon>Agaricomycetidae</taxon>
        <taxon>Boletales</taxon>
        <taxon>Boletineae</taxon>
        <taxon>Boletaceae</taxon>
        <taxon>Boletoideae</taxon>
        <taxon>Boletus</taxon>
    </lineage>
</organism>
<reference evidence="2" key="1">
    <citation type="submission" date="2021-03" db="EMBL/GenBank/DDBJ databases">
        <title>Evolutionary innovations through gain and loss of genes in the ectomycorrhizal Boletales.</title>
        <authorList>
            <person name="Wu G."/>
            <person name="Miyauchi S."/>
            <person name="Morin E."/>
            <person name="Yang Z.-L."/>
            <person name="Xu J."/>
            <person name="Martin F.M."/>
        </authorList>
    </citation>
    <scope>NUCLEOTIDE SEQUENCE</scope>
    <source>
        <strain evidence="2">BR01</strain>
    </source>
</reference>
<dbReference type="AlphaFoldDB" id="A0A8I2YZ19"/>
<evidence type="ECO:0000313" key="3">
    <source>
        <dbReference type="Proteomes" id="UP000683000"/>
    </source>
</evidence>
<feature type="compositionally biased region" description="Polar residues" evidence="1">
    <location>
        <begin position="62"/>
        <end position="111"/>
    </location>
</feature>
<gene>
    <name evidence="2" type="ORF">JVT61DRAFT_5159</name>
</gene>
<dbReference type="EMBL" id="JAGFBS010000002">
    <property type="protein sequence ID" value="KAG6380775.1"/>
    <property type="molecule type" value="Genomic_DNA"/>
</dbReference>
<protein>
    <submittedName>
        <fullName evidence="2">Uncharacterized protein</fullName>
    </submittedName>
</protein>
<feature type="compositionally biased region" description="Gly residues" evidence="1">
    <location>
        <begin position="37"/>
        <end position="51"/>
    </location>
</feature>
<proteinExistence type="predicted"/>
<accession>A0A8I2YZ19</accession>
<evidence type="ECO:0000313" key="2">
    <source>
        <dbReference type="EMBL" id="KAG6380775.1"/>
    </source>
</evidence>
<keyword evidence="3" id="KW-1185">Reference proteome</keyword>